<keyword evidence="2" id="KW-0812">Transmembrane</keyword>
<feature type="compositionally biased region" description="Low complexity" evidence="1">
    <location>
        <begin position="104"/>
        <end position="125"/>
    </location>
</feature>
<reference evidence="3 4" key="1">
    <citation type="submission" date="2018-10" db="EMBL/GenBank/DDBJ databases">
        <title>Sequencing the genomes of 1000 actinobacteria strains.</title>
        <authorList>
            <person name="Klenk H.-P."/>
        </authorList>
    </citation>
    <scope>NUCLEOTIDE SEQUENCE [LARGE SCALE GENOMIC DNA]</scope>
    <source>
        <strain evidence="3 4">DSM 17894</strain>
    </source>
</reference>
<accession>A0A495IEG2</accession>
<evidence type="ECO:0000256" key="2">
    <source>
        <dbReference type="SAM" id="Phobius"/>
    </source>
</evidence>
<dbReference type="OrthoDB" id="4978239at2"/>
<dbReference type="AlphaFoldDB" id="A0A495IEG2"/>
<feature type="transmembrane region" description="Helical" evidence="2">
    <location>
        <begin position="44"/>
        <end position="65"/>
    </location>
</feature>
<evidence type="ECO:0000313" key="3">
    <source>
        <dbReference type="EMBL" id="RKR74169.1"/>
    </source>
</evidence>
<dbReference type="EMBL" id="RBKS01000001">
    <property type="protein sequence ID" value="RKR74169.1"/>
    <property type="molecule type" value="Genomic_DNA"/>
</dbReference>
<dbReference type="RefSeq" id="WP_121368946.1">
    <property type="nucleotide sequence ID" value="NZ_RBKS01000001.1"/>
</dbReference>
<organism evidence="3 4">
    <name type="scientific">Frondihabitans australicus</name>
    <dbReference type="NCBI Taxonomy" id="386892"/>
    <lineage>
        <taxon>Bacteria</taxon>
        <taxon>Bacillati</taxon>
        <taxon>Actinomycetota</taxon>
        <taxon>Actinomycetes</taxon>
        <taxon>Micrococcales</taxon>
        <taxon>Microbacteriaceae</taxon>
        <taxon>Frondihabitans</taxon>
    </lineage>
</organism>
<proteinExistence type="predicted"/>
<protein>
    <submittedName>
        <fullName evidence="3">Uncharacterized protein</fullName>
    </submittedName>
</protein>
<keyword evidence="4" id="KW-1185">Reference proteome</keyword>
<evidence type="ECO:0000313" key="4">
    <source>
        <dbReference type="Proteomes" id="UP000280008"/>
    </source>
</evidence>
<evidence type="ECO:0000256" key="1">
    <source>
        <dbReference type="SAM" id="MobiDB-lite"/>
    </source>
</evidence>
<dbReference type="Proteomes" id="UP000280008">
    <property type="component" value="Unassembled WGS sequence"/>
</dbReference>
<sequence length="279" mass="28319">MTSSFSTPPLDPRRGDAIESMLRGALADDADARRITRTRKRTRGILIASFATVCVVAAAGIGFAATRGTASHDPGGNIAVPTSQPSSRPSITPQPTDSNGIVDPAGSASPVPTPTPTANTPTDVDTWQITTAGIGPLKPGMPLADADAIAKAAGLTVTDCGGGLVQGTHFYDLPDGTQIVVGLSSPSTVGYVAVDGLVAANSSTGTLATPHGIHIGSTSDELRSTYSGLVSVSTYPSETGYGLSDGAGHWIDFEVDNASATVQAMFVSSDNYIPPEFCG</sequence>
<comment type="caution">
    <text evidence="3">The sequence shown here is derived from an EMBL/GenBank/DDBJ whole genome shotgun (WGS) entry which is preliminary data.</text>
</comment>
<name>A0A495IEG2_9MICO</name>
<keyword evidence="2" id="KW-0472">Membrane</keyword>
<feature type="compositionally biased region" description="Polar residues" evidence="1">
    <location>
        <begin position="80"/>
        <end position="99"/>
    </location>
</feature>
<feature type="region of interest" description="Disordered" evidence="1">
    <location>
        <begin position="68"/>
        <end position="125"/>
    </location>
</feature>
<gene>
    <name evidence="3" type="ORF">C8E83_1277</name>
</gene>
<keyword evidence="2" id="KW-1133">Transmembrane helix</keyword>